<keyword evidence="9" id="KW-1185">Reference proteome</keyword>
<dbReference type="SUPFAM" id="SSF55347">
    <property type="entry name" value="Glyceraldehyde-3-phosphate dehydrogenase-like, C-terminal domain"/>
    <property type="match status" value="1"/>
</dbReference>
<dbReference type="GO" id="GO:0000166">
    <property type="term" value="F:nucleotide binding"/>
    <property type="evidence" value="ECO:0007669"/>
    <property type="project" value="InterPro"/>
</dbReference>
<dbReference type="OMA" id="CPSKYRI"/>
<dbReference type="EC" id="1.1.1.179" evidence="3"/>
<dbReference type="GO" id="GO:0047837">
    <property type="term" value="F:D-xylose 1-dehydrogenase (NADP+) activity"/>
    <property type="evidence" value="ECO:0007669"/>
    <property type="project" value="UniProtKB-EC"/>
</dbReference>
<dbReference type="InterPro" id="IPR055170">
    <property type="entry name" value="GFO_IDH_MocA-like_dom"/>
</dbReference>
<accession>G4TEZ2</accession>
<sequence length="353" mass="39023">MAFRLKWGIMATGGIAKSFAQDLLMDPTKRGANDVQHVIAAIASSSSQSSAERFAKDIGAPEATRTYGSYKELVADADVEIIYIATPQSRHYKDVILCLNAGKHVLCEKPFTINSRQAEHLVALSQSKGLFLMEAAWTRFFPRTKEILSLLHKEKEIGTIKRVIADFSLQVRDPGSRLHNPDLGGGALLDLGFYSLLWAFMVLQKHPDNENAMPKVTASVVKTDRGVDEFTSMTLVYERLNAVAHLSTSISARTPKYSVVIQGDNGEIMISGPPPRPREYVIHAHDGERSITVDLVGNDLGWEADACARALRDGKRGCEESPLQDTLAMLRIMDDIRRQGDFVFPAPLEEVEV</sequence>
<evidence type="ECO:0000313" key="9">
    <source>
        <dbReference type="Proteomes" id="UP000007148"/>
    </source>
</evidence>
<dbReference type="InterPro" id="IPR000683">
    <property type="entry name" value="Gfo/Idh/MocA-like_OxRdtase_N"/>
</dbReference>
<dbReference type="FunCoup" id="G4TEZ2">
    <property type="interactions" value="2"/>
</dbReference>
<dbReference type="Pfam" id="PF22725">
    <property type="entry name" value="GFO_IDH_MocA_C3"/>
    <property type="match status" value="1"/>
</dbReference>
<evidence type="ECO:0000256" key="5">
    <source>
        <dbReference type="ARBA" id="ARBA00049233"/>
    </source>
</evidence>
<gene>
    <name evidence="8" type="ORF">PIIN_03842</name>
</gene>
<evidence type="ECO:0000256" key="2">
    <source>
        <dbReference type="ARBA" id="ARBA00023002"/>
    </source>
</evidence>
<dbReference type="eggNOG" id="KOG2741">
    <property type="taxonomic scope" value="Eukaryota"/>
</dbReference>
<comment type="caution">
    <text evidence="8">The sequence shown here is derived from an EMBL/GenBank/DDBJ whole genome shotgun (WGS) entry which is preliminary data.</text>
</comment>
<dbReference type="Proteomes" id="UP000007148">
    <property type="component" value="Unassembled WGS sequence"/>
</dbReference>
<dbReference type="PANTHER" id="PTHR22604">
    <property type="entry name" value="OXIDOREDUCTASES"/>
    <property type="match status" value="1"/>
</dbReference>
<dbReference type="Gene3D" id="3.30.360.10">
    <property type="entry name" value="Dihydrodipicolinate Reductase, domain 2"/>
    <property type="match status" value="1"/>
</dbReference>
<dbReference type="InParanoid" id="G4TEZ2"/>
<evidence type="ECO:0000259" key="6">
    <source>
        <dbReference type="Pfam" id="PF01408"/>
    </source>
</evidence>
<name>G4TEZ2_SERID</name>
<dbReference type="SUPFAM" id="SSF51735">
    <property type="entry name" value="NAD(P)-binding Rossmann-fold domains"/>
    <property type="match status" value="1"/>
</dbReference>
<evidence type="ECO:0000256" key="4">
    <source>
        <dbReference type="ARBA" id="ARBA00042988"/>
    </source>
</evidence>
<evidence type="ECO:0000313" key="8">
    <source>
        <dbReference type="EMBL" id="CCA69902.1"/>
    </source>
</evidence>
<dbReference type="STRING" id="1109443.G4TEZ2"/>
<evidence type="ECO:0000256" key="1">
    <source>
        <dbReference type="ARBA" id="ARBA00010928"/>
    </source>
</evidence>
<dbReference type="Pfam" id="PF01408">
    <property type="entry name" value="GFO_IDH_MocA"/>
    <property type="match status" value="1"/>
</dbReference>
<proteinExistence type="inferred from homology"/>
<evidence type="ECO:0000259" key="7">
    <source>
        <dbReference type="Pfam" id="PF22725"/>
    </source>
</evidence>
<dbReference type="AlphaFoldDB" id="G4TEZ2"/>
<comment type="similarity">
    <text evidence="1">Belongs to the Gfo/Idh/MocA family.</text>
</comment>
<keyword evidence="2" id="KW-0560">Oxidoreductase</keyword>
<dbReference type="InterPro" id="IPR036291">
    <property type="entry name" value="NAD(P)-bd_dom_sf"/>
</dbReference>
<dbReference type="HOGENOM" id="CLU_023194_7_2_1"/>
<comment type="catalytic activity">
    <reaction evidence="5">
        <text>D-xylose + NADP(+) = D-xylono-1,5-lactone + NADPH + H(+)</text>
        <dbReference type="Rhea" id="RHEA:22000"/>
        <dbReference type="ChEBI" id="CHEBI:15378"/>
        <dbReference type="ChEBI" id="CHEBI:15867"/>
        <dbReference type="ChEBI" id="CHEBI:53455"/>
        <dbReference type="ChEBI" id="CHEBI:57783"/>
        <dbReference type="ChEBI" id="CHEBI:58349"/>
        <dbReference type="EC" id="1.1.1.179"/>
    </reaction>
</comment>
<protein>
    <recommendedName>
        <fullName evidence="3">D-xylose 1-dehydrogenase (NADP(+), D-xylono-1,5-lactone-forming)</fullName>
        <ecNumber evidence="3">1.1.1.179</ecNumber>
    </recommendedName>
    <alternativeName>
        <fullName evidence="4">D-xylose-NADP dehydrogenase</fullName>
    </alternativeName>
</protein>
<reference evidence="8 9" key="1">
    <citation type="journal article" date="2011" name="PLoS Pathog.">
        <title>Endophytic Life Strategies Decoded by Genome and Transcriptome Analyses of the Mutualistic Root Symbiont Piriformospora indica.</title>
        <authorList>
            <person name="Zuccaro A."/>
            <person name="Lahrmann U."/>
            <person name="Guldener U."/>
            <person name="Langen G."/>
            <person name="Pfiffi S."/>
            <person name="Biedenkopf D."/>
            <person name="Wong P."/>
            <person name="Samans B."/>
            <person name="Grimm C."/>
            <person name="Basiewicz M."/>
            <person name="Murat C."/>
            <person name="Martin F."/>
            <person name="Kogel K.H."/>
        </authorList>
    </citation>
    <scope>NUCLEOTIDE SEQUENCE [LARGE SCALE GENOMIC DNA]</scope>
    <source>
        <strain evidence="8 9">DSM 11827</strain>
    </source>
</reference>
<dbReference type="Gene3D" id="3.40.50.720">
    <property type="entry name" value="NAD(P)-binding Rossmann-like Domain"/>
    <property type="match status" value="1"/>
</dbReference>
<feature type="domain" description="GFO/IDH/MocA-like oxidoreductase" evidence="7">
    <location>
        <begin position="153"/>
        <end position="268"/>
    </location>
</feature>
<dbReference type="EMBL" id="CAFZ01000066">
    <property type="protein sequence ID" value="CCA69902.1"/>
    <property type="molecule type" value="Genomic_DNA"/>
</dbReference>
<dbReference type="OrthoDB" id="2129491at2759"/>
<feature type="domain" description="Gfo/Idh/MocA-like oxidoreductase N-terminal" evidence="6">
    <location>
        <begin position="6"/>
        <end position="133"/>
    </location>
</feature>
<organism evidence="8 9">
    <name type="scientific">Serendipita indica (strain DSM 11827)</name>
    <name type="common">Root endophyte fungus</name>
    <name type="synonym">Piriformospora indica</name>
    <dbReference type="NCBI Taxonomy" id="1109443"/>
    <lineage>
        <taxon>Eukaryota</taxon>
        <taxon>Fungi</taxon>
        <taxon>Dikarya</taxon>
        <taxon>Basidiomycota</taxon>
        <taxon>Agaricomycotina</taxon>
        <taxon>Agaricomycetes</taxon>
        <taxon>Sebacinales</taxon>
        <taxon>Serendipitaceae</taxon>
        <taxon>Serendipita</taxon>
    </lineage>
</organism>
<evidence type="ECO:0000256" key="3">
    <source>
        <dbReference type="ARBA" id="ARBA00038984"/>
    </source>
</evidence>
<dbReference type="InterPro" id="IPR050984">
    <property type="entry name" value="Gfo/Idh/MocA_domain"/>
</dbReference>
<dbReference type="PANTHER" id="PTHR22604:SF105">
    <property type="entry name" value="TRANS-1,2-DIHYDROBENZENE-1,2-DIOL DEHYDROGENASE"/>
    <property type="match status" value="1"/>
</dbReference>